<dbReference type="Gene3D" id="2.40.170.20">
    <property type="entry name" value="TonB-dependent receptor, beta-barrel domain"/>
    <property type="match status" value="1"/>
</dbReference>
<feature type="domain" description="TonB-dependent receptor-like beta-barrel" evidence="14">
    <location>
        <begin position="318"/>
        <end position="764"/>
    </location>
</feature>
<keyword evidence="3 11" id="KW-1134">Transmembrane beta strand</keyword>
<evidence type="ECO:0000256" key="4">
    <source>
        <dbReference type="ARBA" id="ARBA00022496"/>
    </source>
</evidence>
<keyword evidence="4" id="KW-0410">Iron transport</keyword>
<evidence type="ECO:0000259" key="15">
    <source>
        <dbReference type="Pfam" id="PF07715"/>
    </source>
</evidence>
<dbReference type="EMBL" id="APMP01000020">
    <property type="protein sequence ID" value="ENZ81161.1"/>
    <property type="molecule type" value="Genomic_DNA"/>
</dbReference>
<proteinExistence type="inferred from homology"/>
<protein>
    <submittedName>
        <fullName evidence="16">Uncharacterized protein</fullName>
    </submittedName>
</protein>
<dbReference type="PROSITE" id="PS52016">
    <property type="entry name" value="TONB_DEPENDENT_REC_3"/>
    <property type="match status" value="1"/>
</dbReference>
<dbReference type="InterPro" id="IPR000531">
    <property type="entry name" value="Beta-barrel_TonB"/>
</dbReference>
<evidence type="ECO:0000256" key="2">
    <source>
        <dbReference type="ARBA" id="ARBA00022448"/>
    </source>
</evidence>
<dbReference type="OrthoDB" id="9760333at2"/>
<keyword evidence="8 12" id="KW-0798">TonB box</keyword>
<dbReference type="GO" id="GO:0006826">
    <property type="term" value="P:iron ion transport"/>
    <property type="evidence" value="ECO:0007669"/>
    <property type="project" value="UniProtKB-KW"/>
</dbReference>
<feature type="signal peptide" evidence="13">
    <location>
        <begin position="1"/>
        <end position="26"/>
    </location>
</feature>
<dbReference type="InterPro" id="IPR012910">
    <property type="entry name" value="Plug_dom"/>
</dbReference>
<keyword evidence="2 11" id="KW-0813">Transport</keyword>
<dbReference type="InterPro" id="IPR039426">
    <property type="entry name" value="TonB-dep_rcpt-like"/>
</dbReference>
<dbReference type="Gene3D" id="3.55.50.30">
    <property type="match status" value="1"/>
</dbReference>
<evidence type="ECO:0000256" key="12">
    <source>
        <dbReference type="RuleBase" id="RU003357"/>
    </source>
</evidence>
<gene>
    <name evidence="16" type="ORF">OR37_02869</name>
</gene>
<reference evidence="16 17" key="1">
    <citation type="journal article" date="2013" name="Genome Announc.">
        <title>Draft Genome Sequence for Caulobacter sp. Strain OR37, a Bacterium Tolerant to Heavy Metals.</title>
        <authorList>
            <person name="Utturkar S.M."/>
            <person name="Bollmann A."/>
            <person name="Brzoska R.M."/>
            <person name="Klingeman D.M."/>
            <person name="Epstein S.E."/>
            <person name="Palumbo A.V."/>
            <person name="Brown S.D."/>
        </authorList>
    </citation>
    <scope>NUCLEOTIDE SEQUENCE [LARGE SCALE GENOMIC DNA]</scope>
    <source>
        <strain evidence="16 17">OR37</strain>
    </source>
</reference>
<name>R0CXG2_CAUVI</name>
<dbReference type="PATRIC" id="fig|1292034.3.peg.2850"/>
<keyword evidence="5 11" id="KW-0812">Transmembrane</keyword>
<keyword evidence="6" id="KW-0408">Iron</keyword>
<dbReference type="AlphaFoldDB" id="R0CXG2"/>
<keyword evidence="17" id="KW-1185">Reference proteome</keyword>
<evidence type="ECO:0000313" key="16">
    <source>
        <dbReference type="EMBL" id="ENZ81161.1"/>
    </source>
</evidence>
<dbReference type="SUPFAM" id="SSF56935">
    <property type="entry name" value="Porins"/>
    <property type="match status" value="1"/>
</dbReference>
<sequence precursor="true">MHNRAWRRLGMASAVGLAVAPMGARAGEPASFAIPAGPLKAAATAFALQGRVSIDLGVARECGLSPGFSGRADLDAALKALLRGTGCEARLVAPRAYKILPSAAPPPRAPAAPAFQDRAEAPPPLSELVIVATRRLALADRLAYSVSALDERAAAAQGVHDAGDLALTVPSMTVTNLGPGRDKVILRGLSDGPLTGQTQSMVGIYLDDVRLTYNAPDPDLLMVDMGQVEVLRGPQGALYGAGSLGGVLQLTTHRPDPEAFDAWTSLSASATHGGKAGGLASAMINMPLLEGRAAARLVGYVERQGGYIDDLGQGRSDVNGARRSGVRLSAQVQLGTDWTAEAGVTSQAINSKDTQYAERDVGPYARRGRIAEPHDNDFLEVHVGARGAFLGQDAKLTLAAVRHDLSSRYDASAAPPVPVPLGAATAFDDSDHVGAVVAEASLASRPAGWMQWQVGAFLARTRQGRDGVIVLADQPATPLARERRRDVLGEAALFGEAIGDLGRGWSLTLGGRLFATRSEASSHATAGGASALFRDAQSYVGFAPKVVVSFAPSASTLVYVQAAEGYRSGGFNTALIPSQAFDTAGGEPQRRYGGDELWSYEAGVKTSWMGGRLRLRVASFLASWKDIQSDQLLPSGLPYTANLGDGRDIGLEFEGSYVNDGLRLNANFLLDNPELETVNAAFPGRKDFGLAGVPKGSASLAASYAWSVGRGWRASADARAAYVGHSRLSFDGATAPSMGGYATTRLAARLWSDRLSLGLAADNLFDSAGDTFAYGNPFTVRLSRQSTPQRPRTISLELRARY</sequence>
<dbReference type="eggNOG" id="COG4771">
    <property type="taxonomic scope" value="Bacteria"/>
</dbReference>
<keyword evidence="7" id="KW-0406">Ion transport</keyword>
<accession>R0CXG2</accession>
<evidence type="ECO:0000256" key="9">
    <source>
        <dbReference type="ARBA" id="ARBA00023136"/>
    </source>
</evidence>
<dbReference type="RefSeq" id="WP_004621261.1">
    <property type="nucleotide sequence ID" value="NZ_APMP01000020.1"/>
</dbReference>
<evidence type="ECO:0000256" key="6">
    <source>
        <dbReference type="ARBA" id="ARBA00023004"/>
    </source>
</evidence>
<evidence type="ECO:0000313" key="17">
    <source>
        <dbReference type="Proteomes" id="UP000013063"/>
    </source>
</evidence>
<keyword evidence="10 11" id="KW-0998">Cell outer membrane</keyword>
<comment type="subcellular location">
    <subcellularLocation>
        <location evidence="1 11">Cell outer membrane</location>
        <topology evidence="1 11">Multi-pass membrane protein</topology>
    </subcellularLocation>
</comment>
<evidence type="ECO:0000256" key="10">
    <source>
        <dbReference type="ARBA" id="ARBA00023237"/>
    </source>
</evidence>
<evidence type="ECO:0000256" key="8">
    <source>
        <dbReference type="ARBA" id="ARBA00023077"/>
    </source>
</evidence>
<evidence type="ECO:0000256" key="13">
    <source>
        <dbReference type="SAM" id="SignalP"/>
    </source>
</evidence>
<comment type="similarity">
    <text evidence="11 12">Belongs to the TonB-dependent receptor family.</text>
</comment>
<feature type="domain" description="TonB-dependent receptor plug" evidence="15">
    <location>
        <begin position="142"/>
        <end position="247"/>
    </location>
</feature>
<keyword evidence="13" id="KW-0732">Signal</keyword>
<organism evidence="16 17">
    <name type="scientific">Caulobacter vibrioides OR37</name>
    <dbReference type="NCBI Taxonomy" id="1292034"/>
    <lineage>
        <taxon>Bacteria</taxon>
        <taxon>Pseudomonadati</taxon>
        <taxon>Pseudomonadota</taxon>
        <taxon>Alphaproteobacteria</taxon>
        <taxon>Caulobacterales</taxon>
        <taxon>Caulobacteraceae</taxon>
        <taxon>Caulobacter</taxon>
    </lineage>
</organism>
<evidence type="ECO:0000256" key="7">
    <source>
        <dbReference type="ARBA" id="ARBA00023065"/>
    </source>
</evidence>
<feature type="chain" id="PRO_5004347358" evidence="13">
    <location>
        <begin position="27"/>
        <end position="802"/>
    </location>
</feature>
<dbReference type="PANTHER" id="PTHR32552">
    <property type="entry name" value="FERRICHROME IRON RECEPTOR-RELATED"/>
    <property type="match status" value="1"/>
</dbReference>
<dbReference type="GO" id="GO:0009279">
    <property type="term" value="C:cell outer membrane"/>
    <property type="evidence" value="ECO:0007669"/>
    <property type="project" value="UniProtKB-SubCell"/>
</dbReference>
<dbReference type="PANTHER" id="PTHR32552:SF81">
    <property type="entry name" value="TONB-DEPENDENT OUTER MEMBRANE RECEPTOR"/>
    <property type="match status" value="1"/>
</dbReference>
<keyword evidence="9 11" id="KW-0472">Membrane</keyword>
<evidence type="ECO:0000256" key="5">
    <source>
        <dbReference type="ARBA" id="ARBA00022692"/>
    </source>
</evidence>
<evidence type="ECO:0000256" key="3">
    <source>
        <dbReference type="ARBA" id="ARBA00022452"/>
    </source>
</evidence>
<dbReference type="Proteomes" id="UP000013063">
    <property type="component" value="Unassembled WGS sequence"/>
</dbReference>
<evidence type="ECO:0000256" key="1">
    <source>
        <dbReference type="ARBA" id="ARBA00004571"/>
    </source>
</evidence>
<evidence type="ECO:0000259" key="14">
    <source>
        <dbReference type="Pfam" id="PF00593"/>
    </source>
</evidence>
<dbReference type="Pfam" id="PF00593">
    <property type="entry name" value="TonB_dep_Rec_b-barrel"/>
    <property type="match status" value="1"/>
</dbReference>
<dbReference type="STRING" id="1292034.OR37_02869"/>
<dbReference type="InterPro" id="IPR036942">
    <property type="entry name" value="Beta-barrel_TonB_sf"/>
</dbReference>
<evidence type="ECO:0000256" key="11">
    <source>
        <dbReference type="PROSITE-ProRule" id="PRU01360"/>
    </source>
</evidence>
<comment type="caution">
    <text evidence="16">The sequence shown here is derived from an EMBL/GenBank/DDBJ whole genome shotgun (WGS) entry which is preliminary data.</text>
</comment>
<dbReference type="Pfam" id="PF07715">
    <property type="entry name" value="Plug"/>
    <property type="match status" value="1"/>
</dbReference>